<feature type="transmembrane region" description="Helical" evidence="1">
    <location>
        <begin position="143"/>
        <end position="166"/>
    </location>
</feature>
<dbReference type="OrthoDB" id="1928173at2"/>
<organism evidence="2 3">
    <name type="scientific">Clostridium manihotivorum</name>
    <dbReference type="NCBI Taxonomy" id="2320868"/>
    <lineage>
        <taxon>Bacteria</taxon>
        <taxon>Bacillati</taxon>
        <taxon>Bacillota</taxon>
        <taxon>Clostridia</taxon>
        <taxon>Eubacteriales</taxon>
        <taxon>Clostridiaceae</taxon>
        <taxon>Clostridium</taxon>
    </lineage>
</organism>
<reference evidence="2 3" key="1">
    <citation type="submission" date="2018-01" db="EMBL/GenBank/DDBJ databases">
        <title>Genome Sequencing and Assembly of Anaerobacter polyendosporus strain CT4.</title>
        <authorList>
            <person name="Tachaapaikoon C."/>
            <person name="Sutheeworapong S."/>
            <person name="Jenjaroenpun P."/>
            <person name="Wongsurawat T."/>
            <person name="Nookeaw I."/>
            <person name="Cheawchanlertfa P."/>
            <person name="Kosugi A."/>
            <person name="Cheevadhanarak S."/>
            <person name="Ratanakhanokchai K."/>
        </authorList>
    </citation>
    <scope>NUCLEOTIDE SEQUENCE [LARGE SCALE GENOMIC DNA]</scope>
    <source>
        <strain evidence="2 3">CT4</strain>
    </source>
</reference>
<proteinExistence type="predicted"/>
<evidence type="ECO:0000256" key="1">
    <source>
        <dbReference type="SAM" id="Phobius"/>
    </source>
</evidence>
<keyword evidence="3" id="KW-1185">Reference proteome</keyword>
<evidence type="ECO:0000313" key="2">
    <source>
        <dbReference type="EMBL" id="QAA34357.1"/>
    </source>
</evidence>
<keyword evidence="1" id="KW-1133">Transmembrane helix</keyword>
<dbReference type="InterPro" id="IPR021359">
    <property type="entry name" value="DUF2812"/>
</dbReference>
<dbReference type="AlphaFoldDB" id="A0A3R5QX70"/>
<keyword evidence="1" id="KW-0812">Transmembrane</keyword>
<evidence type="ECO:0008006" key="4">
    <source>
        <dbReference type="Google" id="ProtNLM"/>
    </source>
</evidence>
<protein>
    <recommendedName>
        <fullName evidence="4">DUF2812 domain-containing protein</fullName>
    </recommendedName>
</protein>
<dbReference type="Pfam" id="PF11193">
    <property type="entry name" value="DUF2812"/>
    <property type="match status" value="1"/>
</dbReference>
<dbReference type="RefSeq" id="WP_128215073.1">
    <property type="nucleotide sequence ID" value="NZ_CP025746.1"/>
</dbReference>
<dbReference type="EMBL" id="CP025746">
    <property type="protein sequence ID" value="QAA34357.1"/>
    <property type="molecule type" value="Genomic_DNA"/>
</dbReference>
<accession>A0A3R5QX70</accession>
<feature type="transmembrane region" description="Helical" evidence="1">
    <location>
        <begin position="119"/>
        <end position="137"/>
    </location>
</feature>
<gene>
    <name evidence="2" type="ORF">C1I91_23445</name>
</gene>
<dbReference type="KEGG" id="cmah:C1I91_23445"/>
<sequence>MKKAQFKKINYFMGWMTNEKYILRKLEQLAAKGWLYDSCTKFHVILKQGVPRKIQYAIDLPPIKEEEREEYLKYFESVGWHLAYKNCCFYVFYADKNAPSLHTDQTLQEQVREQWQKKMVPRAILFLALTMFFIILGKAPVPSWLQILCFPLTVISGGLFAMLVYASISLSHIHHNHNNN</sequence>
<name>A0A3R5QX70_9CLOT</name>
<dbReference type="Proteomes" id="UP000286268">
    <property type="component" value="Chromosome"/>
</dbReference>
<evidence type="ECO:0000313" key="3">
    <source>
        <dbReference type="Proteomes" id="UP000286268"/>
    </source>
</evidence>
<keyword evidence="1" id="KW-0472">Membrane</keyword>